<organism evidence="2 3">
    <name type="scientific">Ascodesmis nigricans</name>
    <dbReference type="NCBI Taxonomy" id="341454"/>
    <lineage>
        <taxon>Eukaryota</taxon>
        <taxon>Fungi</taxon>
        <taxon>Dikarya</taxon>
        <taxon>Ascomycota</taxon>
        <taxon>Pezizomycotina</taxon>
        <taxon>Pezizomycetes</taxon>
        <taxon>Pezizales</taxon>
        <taxon>Ascodesmidaceae</taxon>
        <taxon>Ascodesmis</taxon>
    </lineage>
</organism>
<dbReference type="InParanoid" id="A0A4S2MRN0"/>
<dbReference type="AlphaFoldDB" id="A0A4S2MRN0"/>
<gene>
    <name evidence="2" type="ORF">EX30DRAFT_366442</name>
</gene>
<accession>A0A4S2MRN0</accession>
<feature type="compositionally biased region" description="Low complexity" evidence="1">
    <location>
        <begin position="98"/>
        <end position="113"/>
    </location>
</feature>
<feature type="compositionally biased region" description="Polar residues" evidence="1">
    <location>
        <begin position="163"/>
        <end position="178"/>
    </location>
</feature>
<evidence type="ECO:0000313" key="3">
    <source>
        <dbReference type="Proteomes" id="UP000298138"/>
    </source>
</evidence>
<keyword evidence="3" id="KW-1185">Reference proteome</keyword>
<sequence>MSSSVTMRPTTSGTTTSSDMKKKGSLRALFSIFRHKSSSTSDLATYPNDVHNSAASSVSTTFLPPEIQLPPENAPENATASSHRGSTASTASLSTEVSTFSRSPSTSSASTLSMDNGSDTSTPMTTPSNSSPNILMKATDSSGEVAAPEVMNPGRQRALEALSNRQPSRLSPVSNLPNRSYHAPTSLYLGEESEEVGEQKSKRRKSAIGRMLRRAKSNPDFIDPADDEHASPHPQMSRIVPHGRPLSIASTGSHYSGLSRRLSRRGSTKGIPGLDKDLIPDPVREREEHLLILGADPMGSSFYLYPTSKQEVINRRKSTHSPSSNSLQPNRYSVNSDDKRRAWSGAQYDSASGHSMSSSGRRPRSGIRPGSFRPTVANQVILEEGNESAEGPWAPMNYRRHSALPGQYDSWRPARADSLMRQGPQPVRSGSAPVPSHTTPTISISVA</sequence>
<feature type="compositionally biased region" description="Polar residues" evidence="1">
    <location>
        <begin position="76"/>
        <end position="97"/>
    </location>
</feature>
<feature type="compositionally biased region" description="Polar residues" evidence="1">
    <location>
        <begin position="320"/>
        <end position="335"/>
    </location>
</feature>
<feature type="region of interest" description="Disordered" evidence="1">
    <location>
        <begin position="420"/>
        <end position="447"/>
    </location>
</feature>
<feature type="compositionally biased region" description="Polar residues" evidence="1">
    <location>
        <begin position="436"/>
        <end position="447"/>
    </location>
</feature>
<feature type="region of interest" description="Disordered" evidence="1">
    <location>
        <begin position="163"/>
        <end position="279"/>
    </location>
</feature>
<feature type="region of interest" description="Disordered" evidence="1">
    <location>
        <begin position="37"/>
        <end position="136"/>
    </location>
</feature>
<feature type="region of interest" description="Disordered" evidence="1">
    <location>
        <begin position="1"/>
        <end position="23"/>
    </location>
</feature>
<feature type="region of interest" description="Disordered" evidence="1">
    <location>
        <begin position="313"/>
        <end position="374"/>
    </location>
</feature>
<feature type="compositionally biased region" description="Basic residues" evidence="1">
    <location>
        <begin position="201"/>
        <end position="216"/>
    </location>
</feature>
<reference evidence="2 3" key="1">
    <citation type="submission" date="2019-04" db="EMBL/GenBank/DDBJ databases">
        <title>Comparative genomics and transcriptomics to analyze fruiting body development in filamentous ascomycetes.</title>
        <authorList>
            <consortium name="DOE Joint Genome Institute"/>
            <person name="Lutkenhaus R."/>
            <person name="Traeger S."/>
            <person name="Breuer J."/>
            <person name="Kuo A."/>
            <person name="Lipzen A."/>
            <person name="Pangilinan J."/>
            <person name="Dilworth D."/>
            <person name="Sandor L."/>
            <person name="Poggeler S."/>
            <person name="Barry K."/>
            <person name="Grigoriev I.V."/>
            <person name="Nowrousian M."/>
        </authorList>
    </citation>
    <scope>NUCLEOTIDE SEQUENCE [LARGE SCALE GENOMIC DNA]</scope>
    <source>
        <strain evidence="2 3">CBS 389.68</strain>
    </source>
</reference>
<name>A0A4S2MRN0_9PEZI</name>
<feature type="compositionally biased region" description="Polar residues" evidence="1">
    <location>
        <begin position="50"/>
        <end position="62"/>
    </location>
</feature>
<dbReference type="OrthoDB" id="5428983at2759"/>
<evidence type="ECO:0000313" key="2">
    <source>
        <dbReference type="EMBL" id="TGZ77717.1"/>
    </source>
</evidence>
<feature type="compositionally biased region" description="Low complexity" evidence="1">
    <location>
        <begin position="350"/>
        <end position="374"/>
    </location>
</feature>
<dbReference type="EMBL" id="ML220149">
    <property type="protein sequence ID" value="TGZ77717.1"/>
    <property type="molecule type" value="Genomic_DNA"/>
</dbReference>
<evidence type="ECO:0000256" key="1">
    <source>
        <dbReference type="SAM" id="MobiDB-lite"/>
    </source>
</evidence>
<protein>
    <submittedName>
        <fullName evidence="2">Uncharacterized protein</fullName>
    </submittedName>
</protein>
<dbReference type="Proteomes" id="UP000298138">
    <property type="component" value="Unassembled WGS sequence"/>
</dbReference>
<proteinExistence type="predicted"/>
<feature type="compositionally biased region" description="Low complexity" evidence="1">
    <location>
        <begin position="120"/>
        <end position="133"/>
    </location>
</feature>